<reference evidence="1 2" key="1">
    <citation type="submission" date="2023-07" db="EMBL/GenBank/DDBJ databases">
        <title>Sequencing the genomes of 1000 actinobacteria strains.</title>
        <authorList>
            <person name="Klenk H.-P."/>
        </authorList>
    </citation>
    <scope>NUCLEOTIDE SEQUENCE [LARGE SCALE GENOMIC DNA]</scope>
    <source>
        <strain evidence="1 2">DSM 45554</strain>
    </source>
</reference>
<evidence type="ECO:0000313" key="1">
    <source>
        <dbReference type="EMBL" id="MDR7384752.1"/>
    </source>
</evidence>
<dbReference type="EMBL" id="JAVDYE010000001">
    <property type="protein sequence ID" value="MDR7384752.1"/>
    <property type="molecule type" value="Genomic_DNA"/>
</dbReference>
<proteinExistence type="predicted"/>
<protein>
    <submittedName>
        <fullName evidence="1">Uncharacterized protein</fullName>
    </submittedName>
</protein>
<dbReference type="Proteomes" id="UP001183585">
    <property type="component" value="Unassembled WGS sequence"/>
</dbReference>
<organism evidence="1 2">
    <name type="scientific">Promicromonospora iranensis</name>
    <dbReference type="NCBI Taxonomy" id="1105144"/>
    <lineage>
        <taxon>Bacteria</taxon>
        <taxon>Bacillati</taxon>
        <taxon>Actinomycetota</taxon>
        <taxon>Actinomycetes</taxon>
        <taxon>Micrococcales</taxon>
        <taxon>Promicromonosporaceae</taxon>
        <taxon>Promicromonospora</taxon>
    </lineage>
</organism>
<keyword evidence="2" id="KW-1185">Reference proteome</keyword>
<gene>
    <name evidence="1" type="ORF">J2S48_004267</name>
</gene>
<sequence>MNIFPARPFRIAVDALKAKAGAGDERAETTLRLVAAQVAVLRDLDGEPAEETPTVRRVVQSGEFPVWRLSHPFREGHAVRTIVWFTPEGEAVLMLFFSDKAQMGDVFYDSVGSRADQAIDEWLRDRPTSQKEDNR</sequence>
<dbReference type="RefSeq" id="WP_274993573.1">
    <property type="nucleotide sequence ID" value="NZ_JAJQQP010000005.1"/>
</dbReference>
<comment type="caution">
    <text evidence="1">The sequence shown here is derived from an EMBL/GenBank/DDBJ whole genome shotgun (WGS) entry which is preliminary data.</text>
</comment>
<evidence type="ECO:0000313" key="2">
    <source>
        <dbReference type="Proteomes" id="UP001183585"/>
    </source>
</evidence>
<accession>A0ABU2CUC7</accession>
<name>A0ABU2CUC7_9MICO</name>